<keyword evidence="1" id="KW-0732">Signal</keyword>
<reference evidence="3" key="2">
    <citation type="submission" date="2023-07" db="EMBL/GenBank/DDBJ databases">
        <title>Genome content predicts the carbon catabolic preferences of heterotrophic bacteria.</title>
        <authorList>
            <person name="Gralka M."/>
        </authorList>
    </citation>
    <scope>NUCLEOTIDE SEQUENCE</scope>
    <source>
        <strain evidence="3">C2R13</strain>
    </source>
</reference>
<feature type="signal peptide" evidence="1">
    <location>
        <begin position="1"/>
        <end position="30"/>
    </location>
</feature>
<reference evidence="2" key="4">
    <citation type="submission" date="2024-05" db="EMBL/GenBank/DDBJ databases">
        <title>Genome-based characterization of strain KMM 296 and proposal for reclassification of Cobetia litoralis and Cobetia pacifica, and emended description of the species Cobetia amphilecti and Cobetia marina.</title>
        <authorList>
            <person name="Balabanova L."/>
            <person name="Nedashkovskaya O."/>
        </authorList>
    </citation>
    <scope>NUCLEOTIDE SEQUENCE</scope>
    <source>
        <strain evidence="2">NRIC 0815</strain>
    </source>
</reference>
<feature type="chain" id="PRO_5043005415" description="DUF5666 domain-containing protein" evidence="1">
    <location>
        <begin position="31"/>
        <end position="112"/>
    </location>
</feature>
<proteinExistence type="predicted"/>
<sequence length="112" mass="12415">MKTSRLKLTGSGLMLAAGLLFTSWGSQALAEDAPIPLVMEQSVTGVIDEREGDQLLVDDMGFVLQPDSRILNRNGRELKAFHLTPGQEVEVRFDPRGEPKQVIDITLLRRGR</sequence>
<dbReference type="Proteomes" id="UP001229025">
    <property type="component" value="Unassembled WGS sequence"/>
</dbReference>
<comment type="caution">
    <text evidence="3">The sequence shown here is derived from an EMBL/GenBank/DDBJ whole genome shotgun (WGS) entry which is preliminary data.</text>
</comment>
<evidence type="ECO:0008006" key="6">
    <source>
        <dbReference type="Google" id="ProtNLM"/>
    </source>
</evidence>
<dbReference type="RefSeq" id="WP_043335952.1">
    <property type="nucleotide sequence ID" value="NZ_CANLSP010000009.1"/>
</dbReference>
<dbReference type="EMBL" id="JAUORK010000012">
    <property type="protein sequence ID" value="MDO6672555.1"/>
    <property type="molecule type" value="Genomic_DNA"/>
</dbReference>
<name>A0AAP4TY75_9GAMM</name>
<protein>
    <recommendedName>
        <fullName evidence="6">DUF5666 domain-containing protein</fullName>
    </recommendedName>
</protein>
<evidence type="ECO:0000313" key="3">
    <source>
        <dbReference type="EMBL" id="MDO6672555.1"/>
    </source>
</evidence>
<evidence type="ECO:0000313" key="4">
    <source>
        <dbReference type="Proteomes" id="UP001170481"/>
    </source>
</evidence>
<keyword evidence="5" id="KW-1185">Reference proteome</keyword>
<accession>A0AAP4TY75</accession>
<reference evidence="5" key="3">
    <citation type="submission" date="2023-07" db="EMBL/GenBank/DDBJ databases">
        <title>Genome-based characterization of strain KMM 296 and proposal for reclassification of Cobetia litoralis and Cobetia pacifica, and emended description of the species Cobetia amphilecti and Cobetia marina.</title>
        <authorList>
            <person name="Balabanova L."/>
            <person name="Nedashkovskaya O."/>
        </authorList>
    </citation>
    <scope>NUCLEOTIDE SEQUENCE [LARGE SCALE GENOMIC DNA]</scope>
    <source>
        <strain evidence="5">NRIC 0815</strain>
    </source>
</reference>
<dbReference type="AlphaFoldDB" id="A0AAP4TY75"/>
<organism evidence="3 4">
    <name type="scientific">Cobetia amphilecti</name>
    <dbReference type="NCBI Taxonomy" id="1055104"/>
    <lineage>
        <taxon>Bacteria</taxon>
        <taxon>Pseudomonadati</taxon>
        <taxon>Pseudomonadota</taxon>
        <taxon>Gammaproteobacteria</taxon>
        <taxon>Oceanospirillales</taxon>
        <taxon>Halomonadaceae</taxon>
        <taxon>Cobetia</taxon>
    </lineage>
</organism>
<gene>
    <name evidence="3" type="ORF">Q4535_10550</name>
    <name evidence="2" type="ORF">QLT01_14295</name>
</gene>
<reference evidence="2" key="1">
    <citation type="submission" date="2023-04" db="EMBL/GenBank/DDBJ databases">
        <authorList>
            <person name="Otstavnykh N."/>
            <person name="Seitkalieva A."/>
            <person name="Bystritskaya E."/>
        </authorList>
    </citation>
    <scope>NUCLEOTIDE SEQUENCE</scope>
    <source>
        <strain evidence="2">NRIC 0815</strain>
    </source>
</reference>
<dbReference type="Proteomes" id="UP001170481">
    <property type="component" value="Unassembled WGS sequence"/>
</dbReference>
<dbReference type="EMBL" id="JASCSA010000013">
    <property type="protein sequence ID" value="MDI5885518.1"/>
    <property type="molecule type" value="Genomic_DNA"/>
</dbReference>
<evidence type="ECO:0000313" key="5">
    <source>
        <dbReference type="Proteomes" id="UP001229025"/>
    </source>
</evidence>
<evidence type="ECO:0000313" key="2">
    <source>
        <dbReference type="EMBL" id="MDI5885518.1"/>
    </source>
</evidence>
<evidence type="ECO:0000256" key="1">
    <source>
        <dbReference type="SAM" id="SignalP"/>
    </source>
</evidence>